<dbReference type="GO" id="GO:0000166">
    <property type="term" value="F:nucleotide binding"/>
    <property type="evidence" value="ECO:0007669"/>
    <property type="project" value="UniProtKB-UniRule"/>
</dbReference>
<comment type="similarity">
    <text evidence="2 13 19">Belongs to the IMPDH/GMPR family.</text>
</comment>
<gene>
    <name evidence="13 22" type="primary">guaB</name>
    <name evidence="22" type="ORF">MFU01_75290</name>
    <name evidence="23" type="ORF">SAMN05443572_103575</name>
</gene>
<feature type="binding site" evidence="13 15">
    <location>
        <begin position="359"/>
        <end position="360"/>
    </location>
    <ligand>
        <name>IMP</name>
        <dbReference type="ChEBI" id="CHEBI:58053"/>
    </ligand>
</feature>
<dbReference type="EMBL" id="BJXR01000063">
    <property type="protein sequence ID" value="GEN12492.1"/>
    <property type="molecule type" value="Genomic_DNA"/>
</dbReference>
<protein>
    <recommendedName>
        <fullName evidence="13 20">Inosine-5'-monophosphate dehydrogenase</fullName>
        <shortName evidence="13">IMP dehydrogenase</shortName>
        <shortName evidence="13">IMPD</shortName>
        <shortName evidence="13">IMPDH</shortName>
        <ecNumber evidence="13 20">1.1.1.205</ecNumber>
    </recommendedName>
</protein>
<dbReference type="AlphaFoldDB" id="A0A511TGI2"/>
<keyword evidence="6 13" id="KW-0332">GMP biosynthesis</keyword>
<feature type="binding site" evidence="13 15">
    <location>
        <position position="301"/>
    </location>
    <ligand>
        <name>IMP</name>
        <dbReference type="ChEBI" id="CHEBI:58053"/>
    </ligand>
</feature>
<feature type="binding site" evidence="13">
    <location>
        <position position="469"/>
    </location>
    <ligand>
        <name>K(+)</name>
        <dbReference type="ChEBI" id="CHEBI:29103"/>
        <note>ligand shared between two tetrameric partners</note>
    </ligand>
</feature>
<dbReference type="InterPro" id="IPR001093">
    <property type="entry name" value="IMP_DH_GMPRt"/>
</dbReference>
<keyword evidence="8 13" id="KW-0630">Potassium</keyword>
<feature type="binding site" description="in other chain" evidence="13 17">
    <location>
        <position position="303"/>
    </location>
    <ligand>
        <name>K(+)</name>
        <dbReference type="ChEBI" id="CHEBI:29103"/>
        <note>ligand shared between two tetrameric partners</note>
    </ligand>
</feature>
<evidence type="ECO:0000256" key="18">
    <source>
        <dbReference type="PROSITE-ProRule" id="PRU00703"/>
    </source>
</evidence>
<dbReference type="InterPro" id="IPR046342">
    <property type="entry name" value="CBS_dom_sf"/>
</dbReference>
<dbReference type="HAMAP" id="MF_01964">
    <property type="entry name" value="IMPDH"/>
    <property type="match status" value="1"/>
</dbReference>
<feature type="binding site" evidence="13">
    <location>
        <position position="468"/>
    </location>
    <ligand>
        <name>K(+)</name>
        <dbReference type="ChEBI" id="CHEBI:29103"/>
        <note>ligand shared between two tetrameric partners</note>
    </ligand>
</feature>
<feature type="domain" description="CBS" evidence="21">
    <location>
        <begin position="153"/>
        <end position="209"/>
    </location>
</feature>
<sequence length="485" mass="52000">MLNPEIRLALTFDDVLLVPAESSVVPKDTDLTTRLTRNLRLNIPLLSAAMDTVTEARTAIAMAQEGGIGVIHKNMTPEQQALEVLKVKKFESGMVVDPVTIDPEAPLGRAIELMRQHGVSGIPVVKGKRLVGIVTSRDVRFETNLTQKVEAMMTRKLVTGHEGINQGDAQKLLHEHRIEKLLVVNDDFELRGLITIKDIEKRRTHPNAAKDAKGRLLCAAAVGVSPDREARIDALVKAGVDVIVVDTAHGHSKGVVDGVRDTRKNFKGFELIAGNVATAEATRALIQAGVDAVKVGIGPGSICTTRVVAGVGVPQVTAVDDCCREADKHDIPIISDGGIKYSGDIVKALAAGASTVMIGSLFAGTEEAPGDVILYQGRSYKSYRGMGSLGAMKQGAKDRYFQSDVDAVKLVPEGIEGRVPYKGTLAMNVHQMLGGIRSGMGYVGCGTIEELRKNATFVRITSAGLKESHVHDVIITEEAPNYRVE</sequence>
<feature type="binding site" evidence="13 15">
    <location>
        <begin position="383"/>
        <end position="387"/>
    </location>
    <ligand>
        <name>IMP</name>
        <dbReference type="ChEBI" id="CHEBI:58053"/>
    </ligand>
</feature>
<evidence type="ECO:0000256" key="14">
    <source>
        <dbReference type="PIRSR" id="PIRSR000130-1"/>
    </source>
</evidence>
<dbReference type="GO" id="GO:0003938">
    <property type="term" value="F:IMP dehydrogenase activity"/>
    <property type="evidence" value="ECO:0007669"/>
    <property type="project" value="UniProtKB-UniRule"/>
</dbReference>
<feature type="domain" description="CBS" evidence="21">
    <location>
        <begin position="94"/>
        <end position="150"/>
    </location>
</feature>
<dbReference type="InterPro" id="IPR005990">
    <property type="entry name" value="IMP_DH"/>
</dbReference>
<feature type="binding site" evidence="16">
    <location>
        <begin position="246"/>
        <end position="248"/>
    </location>
    <ligand>
        <name>NAD(+)</name>
        <dbReference type="ChEBI" id="CHEBI:57540"/>
    </ligand>
</feature>
<evidence type="ECO:0000256" key="17">
    <source>
        <dbReference type="PIRSR" id="PIRSR000130-4"/>
    </source>
</evidence>
<feature type="active site" description="Thioimidate intermediate" evidence="13 14">
    <location>
        <position position="303"/>
    </location>
</feature>
<dbReference type="InterPro" id="IPR000644">
    <property type="entry name" value="CBS_dom"/>
</dbReference>
<evidence type="ECO:0000256" key="16">
    <source>
        <dbReference type="PIRSR" id="PIRSR000130-3"/>
    </source>
</evidence>
<keyword evidence="9 13" id="KW-0560">Oxidoreductase</keyword>
<evidence type="ECO:0000313" key="23">
    <source>
        <dbReference type="EMBL" id="SET86707.1"/>
    </source>
</evidence>
<keyword evidence="7 13" id="KW-0658">Purine biosynthesis</keyword>
<organism evidence="22 25">
    <name type="scientific">Myxococcus fulvus</name>
    <dbReference type="NCBI Taxonomy" id="33"/>
    <lineage>
        <taxon>Bacteria</taxon>
        <taxon>Pseudomonadati</taxon>
        <taxon>Myxococcota</taxon>
        <taxon>Myxococcia</taxon>
        <taxon>Myxococcales</taxon>
        <taxon>Cystobacterineae</taxon>
        <taxon>Myxococcaceae</taxon>
        <taxon>Myxococcus</taxon>
    </lineage>
</organism>
<dbReference type="EMBL" id="FOIB01000003">
    <property type="protein sequence ID" value="SET86707.1"/>
    <property type="molecule type" value="Genomic_DNA"/>
</dbReference>
<dbReference type="GO" id="GO:0006177">
    <property type="term" value="P:GMP biosynthetic process"/>
    <property type="evidence" value="ECO:0007669"/>
    <property type="project" value="UniProtKB-UniRule"/>
</dbReference>
<dbReference type="NCBIfam" id="TIGR01302">
    <property type="entry name" value="IMP_dehydrog"/>
    <property type="match status" value="1"/>
</dbReference>
<dbReference type="STRING" id="1334629.MFUL124B02_22405"/>
<dbReference type="Pfam" id="PF00571">
    <property type="entry name" value="CBS"/>
    <property type="match status" value="2"/>
</dbReference>
<comment type="function">
    <text evidence="13">Catalyzes the conversion of inosine 5'-phosphate (IMP) to xanthosine 5'-phosphate (XMP), the first committed and rate-limiting step in the de novo synthesis of guanine nucleotides, and therefore plays an important role in the regulation of cell growth.</text>
</comment>
<dbReference type="Gene3D" id="3.20.20.70">
    <property type="entry name" value="Aldolase class I"/>
    <property type="match status" value="1"/>
</dbReference>
<feature type="binding site" evidence="13">
    <location>
        <position position="467"/>
    </location>
    <ligand>
        <name>K(+)</name>
        <dbReference type="ChEBI" id="CHEBI:29103"/>
        <note>ligand shared between two tetrameric partners</note>
    </ligand>
</feature>
<evidence type="ECO:0000256" key="20">
    <source>
        <dbReference type="RuleBase" id="RU003928"/>
    </source>
</evidence>
<evidence type="ECO:0000256" key="8">
    <source>
        <dbReference type="ARBA" id="ARBA00022958"/>
    </source>
</evidence>
<dbReference type="GO" id="GO:0006183">
    <property type="term" value="P:GTP biosynthetic process"/>
    <property type="evidence" value="ECO:0007669"/>
    <property type="project" value="TreeGrafter"/>
</dbReference>
<dbReference type="PANTHER" id="PTHR11911">
    <property type="entry name" value="INOSINE-5-MONOPHOSPHATE DEHYDROGENASE RELATED"/>
    <property type="match status" value="1"/>
</dbReference>
<comment type="cofactor">
    <cofactor evidence="1 13">
        <name>K(+)</name>
        <dbReference type="ChEBI" id="CHEBI:29103"/>
    </cofactor>
</comment>
<dbReference type="PROSITE" id="PS51371">
    <property type="entry name" value="CBS"/>
    <property type="match status" value="2"/>
</dbReference>
<evidence type="ECO:0000256" key="7">
    <source>
        <dbReference type="ARBA" id="ARBA00022755"/>
    </source>
</evidence>
<comment type="activity regulation">
    <text evidence="13">Mycophenolic acid (MPA) is a non-competitive inhibitor that prevents formation of the closed enzyme conformation by binding to the same site as the amobile flap. In contrast, mizoribine monophosphate (MZP) is a competitive inhibitor that induces the closed conformation. MPA is a potent inhibitor of mammalian IMPDHs but a poor inhibitor of the bacterial enzymes. MZP is a more potent inhibitor of bacterial IMPDH.</text>
</comment>
<evidence type="ECO:0000256" key="13">
    <source>
        <dbReference type="HAMAP-Rule" id="MF_01964"/>
    </source>
</evidence>
<evidence type="ECO:0000256" key="2">
    <source>
        <dbReference type="ARBA" id="ARBA00005502"/>
    </source>
</evidence>
<evidence type="ECO:0000256" key="10">
    <source>
        <dbReference type="ARBA" id="ARBA00023027"/>
    </source>
</evidence>
<keyword evidence="5" id="KW-0677">Repeat</keyword>
<keyword evidence="11 18" id="KW-0129">CBS domain</keyword>
<feature type="binding site" evidence="13 15">
    <location>
        <begin position="336"/>
        <end position="338"/>
    </location>
    <ligand>
        <name>IMP</name>
        <dbReference type="ChEBI" id="CHEBI:58053"/>
    </ligand>
</feature>
<dbReference type="UniPathway" id="UPA00601">
    <property type="reaction ID" value="UER00295"/>
</dbReference>
<dbReference type="FunFam" id="3.20.20.70:FF:000003">
    <property type="entry name" value="GMP reductase"/>
    <property type="match status" value="1"/>
</dbReference>
<accession>A0A511TGI2</accession>
<dbReference type="Proteomes" id="UP000321514">
    <property type="component" value="Unassembled WGS sequence"/>
</dbReference>
<evidence type="ECO:0000256" key="5">
    <source>
        <dbReference type="ARBA" id="ARBA00022737"/>
    </source>
</evidence>
<feature type="binding site" evidence="13 15">
    <location>
        <position position="413"/>
    </location>
    <ligand>
        <name>IMP</name>
        <dbReference type="ChEBI" id="CHEBI:58053"/>
    </ligand>
</feature>
<keyword evidence="24" id="KW-1185">Reference proteome</keyword>
<feature type="binding site" evidence="13">
    <location>
        <position position="246"/>
    </location>
    <ligand>
        <name>NAD(+)</name>
        <dbReference type="ChEBI" id="CHEBI:57540"/>
    </ligand>
</feature>
<dbReference type="PROSITE" id="PS00487">
    <property type="entry name" value="IMP_DH_GMP_RED"/>
    <property type="match status" value="1"/>
</dbReference>
<dbReference type="CDD" id="cd04601">
    <property type="entry name" value="CBS_pair_IMPDH"/>
    <property type="match status" value="1"/>
</dbReference>
<evidence type="ECO:0000313" key="24">
    <source>
        <dbReference type="Proteomes" id="UP000183760"/>
    </source>
</evidence>
<evidence type="ECO:0000256" key="9">
    <source>
        <dbReference type="ARBA" id="ARBA00023002"/>
    </source>
</evidence>
<dbReference type="PIRSF" id="PIRSF000130">
    <property type="entry name" value="IMPDH"/>
    <property type="match status" value="1"/>
</dbReference>
<dbReference type="SUPFAM" id="SSF51412">
    <property type="entry name" value="Inosine monophosphate dehydrogenase (IMPDH)"/>
    <property type="match status" value="1"/>
</dbReference>
<evidence type="ECO:0000256" key="6">
    <source>
        <dbReference type="ARBA" id="ARBA00022749"/>
    </source>
</evidence>
<evidence type="ECO:0000256" key="3">
    <source>
        <dbReference type="ARBA" id="ARBA00011881"/>
    </source>
</evidence>
<feature type="binding site" evidence="13 16">
    <location>
        <begin position="296"/>
        <end position="298"/>
    </location>
    <ligand>
        <name>NAD(+)</name>
        <dbReference type="ChEBI" id="CHEBI:57540"/>
    </ligand>
</feature>
<comment type="subunit">
    <text evidence="3 13">Homotetramer.</text>
</comment>
<dbReference type="PANTHER" id="PTHR11911:SF111">
    <property type="entry name" value="INOSINE-5'-MONOPHOSPHATE DEHYDROGENASE"/>
    <property type="match status" value="1"/>
</dbReference>
<dbReference type="RefSeq" id="WP_046713827.1">
    <property type="nucleotide sequence ID" value="NZ_BJXR01000063.1"/>
</dbReference>
<keyword evidence="4 13" id="KW-0479">Metal-binding</keyword>
<evidence type="ECO:0000259" key="21">
    <source>
        <dbReference type="PROSITE" id="PS51371"/>
    </source>
</evidence>
<comment type="caution">
    <text evidence="13">Lacks conserved residue(s) required for the propagation of feature annotation.</text>
</comment>
<dbReference type="InterPro" id="IPR015875">
    <property type="entry name" value="IMP_DH/GMP_Rdtase_CS"/>
</dbReference>
<proteinExistence type="inferred from homology"/>
<reference evidence="22 25" key="2">
    <citation type="submission" date="2019-07" db="EMBL/GenBank/DDBJ databases">
        <title>Whole genome shotgun sequence of Myxococcus fulvus NBRC 100333.</title>
        <authorList>
            <person name="Hosoyama A."/>
            <person name="Uohara A."/>
            <person name="Ohji S."/>
            <person name="Ichikawa N."/>
        </authorList>
    </citation>
    <scope>NUCLEOTIDE SEQUENCE [LARGE SCALE GENOMIC DNA]</scope>
    <source>
        <strain evidence="22 25">NBRC 100333</strain>
    </source>
</reference>
<evidence type="ECO:0000256" key="15">
    <source>
        <dbReference type="PIRSR" id="PIRSR000130-2"/>
    </source>
</evidence>
<evidence type="ECO:0000313" key="22">
    <source>
        <dbReference type="EMBL" id="GEN12492.1"/>
    </source>
</evidence>
<name>A0A511TGI2_MYXFU</name>
<comment type="caution">
    <text evidence="22">The sequence shown here is derived from an EMBL/GenBank/DDBJ whole genome shotgun (WGS) entry which is preliminary data.</text>
</comment>
<feature type="binding site" description="in other chain" evidence="13 17">
    <location>
        <position position="298"/>
    </location>
    <ligand>
        <name>K(+)</name>
        <dbReference type="ChEBI" id="CHEBI:29103"/>
        <note>ligand shared between two tetrameric partners</note>
    </ligand>
</feature>
<dbReference type="EC" id="1.1.1.205" evidence="13 20"/>
<dbReference type="InterPro" id="IPR013785">
    <property type="entry name" value="Aldolase_TIM"/>
</dbReference>
<evidence type="ECO:0000256" key="11">
    <source>
        <dbReference type="ARBA" id="ARBA00023122"/>
    </source>
</evidence>
<comment type="pathway">
    <text evidence="13 20">Purine metabolism; XMP biosynthesis via de novo pathway; XMP from IMP: step 1/1.</text>
</comment>
<reference evidence="23 24" key="1">
    <citation type="submission" date="2016-10" db="EMBL/GenBank/DDBJ databases">
        <authorList>
            <person name="Varghese N."/>
            <person name="Submissions S."/>
        </authorList>
    </citation>
    <scope>NUCLEOTIDE SEQUENCE [LARGE SCALE GENOMIC DNA]</scope>
    <source>
        <strain evidence="23 24">DSM 16525</strain>
    </source>
</reference>
<dbReference type="Pfam" id="PF00478">
    <property type="entry name" value="IMPDH"/>
    <property type="match status" value="1"/>
</dbReference>
<feature type="active site" description="Proton acceptor" evidence="13 14">
    <location>
        <position position="399"/>
    </location>
</feature>
<dbReference type="CDD" id="cd00381">
    <property type="entry name" value="IMPDH"/>
    <property type="match status" value="1"/>
</dbReference>
<evidence type="ECO:0000256" key="12">
    <source>
        <dbReference type="ARBA" id="ARBA00048028"/>
    </source>
</evidence>
<dbReference type="SMART" id="SM01240">
    <property type="entry name" value="IMPDH"/>
    <property type="match status" value="1"/>
</dbReference>
<dbReference type="SUPFAM" id="SSF54631">
    <property type="entry name" value="CBS-domain pair"/>
    <property type="match status" value="1"/>
</dbReference>
<evidence type="ECO:0000256" key="19">
    <source>
        <dbReference type="RuleBase" id="RU003927"/>
    </source>
</evidence>
<keyword evidence="10 13" id="KW-0520">NAD</keyword>
<evidence type="ECO:0000256" key="1">
    <source>
        <dbReference type="ARBA" id="ARBA00001958"/>
    </source>
</evidence>
<dbReference type="GO" id="GO:0046872">
    <property type="term" value="F:metal ion binding"/>
    <property type="evidence" value="ECO:0007669"/>
    <property type="project" value="UniProtKB-UniRule"/>
</dbReference>
<evidence type="ECO:0000256" key="4">
    <source>
        <dbReference type="ARBA" id="ARBA00022723"/>
    </source>
</evidence>
<feature type="binding site" description="in other chain" evidence="13 17">
    <location>
        <position position="300"/>
    </location>
    <ligand>
        <name>K(+)</name>
        <dbReference type="ChEBI" id="CHEBI:29103"/>
        <note>ligand shared between two tetrameric partners</note>
    </ligand>
</feature>
<dbReference type="SMART" id="SM00116">
    <property type="entry name" value="CBS"/>
    <property type="match status" value="2"/>
</dbReference>
<dbReference type="OrthoDB" id="9805398at2"/>
<evidence type="ECO:0000313" key="25">
    <source>
        <dbReference type="Proteomes" id="UP000321514"/>
    </source>
</evidence>
<dbReference type="Proteomes" id="UP000183760">
    <property type="component" value="Unassembled WGS sequence"/>
</dbReference>
<comment type="catalytic activity">
    <reaction evidence="12 13 20">
        <text>IMP + NAD(+) + H2O = XMP + NADH + H(+)</text>
        <dbReference type="Rhea" id="RHEA:11708"/>
        <dbReference type="ChEBI" id="CHEBI:15377"/>
        <dbReference type="ChEBI" id="CHEBI:15378"/>
        <dbReference type="ChEBI" id="CHEBI:57464"/>
        <dbReference type="ChEBI" id="CHEBI:57540"/>
        <dbReference type="ChEBI" id="CHEBI:57945"/>
        <dbReference type="ChEBI" id="CHEBI:58053"/>
        <dbReference type="EC" id="1.1.1.205"/>
    </reaction>
</comment>